<accession>A0A3Q2DSU6</accession>
<evidence type="ECO:0000313" key="6">
    <source>
        <dbReference type="Proteomes" id="UP000265020"/>
    </source>
</evidence>
<dbReference type="Proteomes" id="UP000265020">
    <property type="component" value="Unassembled WGS sequence"/>
</dbReference>
<evidence type="ECO:0000256" key="3">
    <source>
        <dbReference type="ARBA" id="ARBA00022729"/>
    </source>
</evidence>
<name>A0A3Q2DSU6_CYPVA</name>
<dbReference type="PROSITE" id="PS50184">
    <property type="entry name" value="VWFC_2"/>
    <property type="match status" value="1"/>
</dbReference>
<dbReference type="Ensembl" id="ENSCVAT00000010647.1">
    <property type="protein sequence ID" value="ENSCVAP00000021904.1"/>
    <property type="gene ID" value="ENSCVAG00000004270.1"/>
</dbReference>
<proteinExistence type="predicted"/>
<evidence type="ECO:0000256" key="2">
    <source>
        <dbReference type="ARBA" id="ARBA00022525"/>
    </source>
</evidence>
<protein>
    <recommendedName>
        <fullName evidence="4">VWFC domain-containing protein</fullName>
    </recommendedName>
</protein>
<evidence type="ECO:0000259" key="4">
    <source>
        <dbReference type="PROSITE" id="PS50184"/>
    </source>
</evidence>
<dbReference type="SUPFAM" id="SSF57603">
    <property type="entry name" value="FnI-like domain"/>
    <property type="match status" value="2"/>
</dbReference>
<keyword evidence="6" id="KW-1185">Reference proteome</keyword>
<dbReference type="PANTHER" id="PTHR46698">
    <property type="entry name" value="CROSSVEINLESS 2"/>
    <property type="match status" value="1"/>
</dbReference>
<evidence type="ECO:0000313" key="5">
    <source>
        <dbReference type="Ensembl" id="ENSCVAP00000021904.1"/>
    </source>
</evidence>
<evidence type="ECO:0000256" key="1">
    <source>
        <dbReference type="ARBA" id="ARBA00004613"/>
    </source>
</evidence>
<dbReference type="PANTHER" id="PTHR46698:SF4">
    <property type="entry name" value="CROSSVEINLESS 2"/>
    <property type="match status" value="1"/>
</dbReference>
<dbReference type="Pfam" id="PF00093">
    <property type="entry name" value="VWC"/>
    <property type="match status" value="1"/>
</dbReference>
<dbReference type="Gene3D" id="6.20.200.20">
    <property type="match status" value="2"/>
</dbReference>
<reference evidence="5" key="2">
    <citation type="submission" date="2025-09" db="UniProtKB">
        <authorList>
            <consortium name="Ensembl"/>
        </authorList>
    </citation>
    <scope>IDENTIFICATION</scope>
</reference>
<dbReference type="Pfam" id="PF23334">
    <property type="entry name" value="VWC2L_2nd"/>
    <property type="match status" value="1"/>
</dbReference>
<dbReference type="InterPro" id="IPR052424">
    <property type="entry name" value="Kielin_Chordin-BMP_Reg"/>
</dbReference>
<feature type="domain" description="VWFC" evidence="4">
    <location>
        <begin position="73"/>
        <end position="132"/>
    </location>
</feature>
<reference evidence="5" key="1">
    <citation type="submission" date="2025-08" db="UniProtKB">
        <authorList>
            <consortium name="Ensembl"/>
        </authorList>
    </citation>
    <scope>IDENTIFICATION</scope>
</reference>
<dbReference type="SMART" id="SM00214">
    <property type="entry name" value="VWC"/>
    <property type="match status" value="1"/>
</dbReference>
<comment type="subcellular location">
    <subcellularLocation>
        <location evidence="1">Secreted</location>
    </subcellularLocation>
</comment>
<dbReference type="AlphaFoldDB" id="A0A3Q2DSU6"/>
<dbReference type="PROSITE" id="PS01208">
    <property type="entry name" value="VWFC_1"/>
    <property type="match status" value="1"/>
</dbReference>
<keyword evidence="3" id="KW-0732">Signal</keyword>
<organism evidence="5 6">
    <name type="scientific">Cyprinodon variegatus</name>
    <name type="common">Sheepshead minnow</name>
    <dbReference type="NCBI Taxonomy" id="28743"/>
    <lineage>
        <taxon>Eukaryota</taxon>
        <taxon>Metazoa</taxon>
        <taxon>Chordata</taxon>
        <taxon>Craniata</taxon>
        <taxon>Vertebrata</taxon>
        <taxon>Euteleostomi</taxon>
        <taxon>Actinopterygii</taxon>
        <taxon>Neopterygii</taxon>
        <taxon>Teleostei</taxon>
        <taxon>Neoteleostei</taxon>
        <taxon>Acanthomorphata</taxon>
        <taxon>Ovalentaria</taxon>
        <taxon>Atherinomorphae</taxon>
        <taxon>Cyprinodontiformes</taxon>
        <taxon>Cyprinodontidae</taxon>
        <taxon>Cyprinodon</taxon>
    </lineage>
</organism>
<dbReference type="InterPro" id="IPR001007">
    <property type="entry name" value="VWF_dom"/>
</dbReference>
<dbReference type="GO" id="GO:0005576">
    <property type="term" value="C:extracellular region"/>
    <property type="evidence" value="ECO:0007669"/>
    <property type="project" value="UniProtKB-SubCell"/>
</dbReference>
<keyword evidence="2" id="KW-0964">Secreted</keyword>
<sequence>PEGNYFSAFNLSPLGAVGCHYEAPAQGPRVAVCGCSTFTPPSDPCSTCYCLRRSCRVQCLHPVPSGTCCPECDSCLYEGVVHSNGHTFTSLSNPCERCTCFRGTVSCGPLNCPLTRCERPVLEPGECCPHCTGTMYKSDEQWEVDECTSCTCVSGDVHCRSQRCPAFSCAPVS</sequence>
<dbReference type="GeneTree" id="ENSGT00940000160243"/>